<evidence type="ECO:0000313" key="1">
    <source>
        <dbReference type="EMBL" id="GHF31102.1"/>
    </source>
</evidence>
<proteinExistence type="predicted"/>
<name>A0ABQ3JIJ1_9DEIO</name>
<comment type="caution">
    <text evidence="1">The sequence shown here is derived from an EMBL/GenBank/DDBJ whole genome shotgun (WGS) entry which is preliminary data.</text>
</comment>
<dbReference type="EMBL" id="BNAJ01000001">
    <property type="protein sequence ID" value="GHF31102.1"/>
    <property type="molecule type" value="Genomic_DNA"/>
</dbReference>
<gene>
    <name evidence="1" type="ORF">GCM10017781_04100</name>
</gene>
<reference evidence="2" key="1">
    <citation type="journal article" date="2019" name="Int. J. Syst. Evol. Microbiol.">
        <title>The Global Catalogue of Microorganisms (GCM) 10K type strain sequencing project: providing services to taxonomists for standard genome sequencing and annotation.</title>
        <authorList>
            <consortium name="The Broad Institute Genomics Platform"/>
            <consortium name="The Broad Institute Genome Sequencing Center for Infectious Disease"/>
            <person name="Wu L."/>
            <person name="Ma J."/>
        </authorList>
    </citation>
    <scope>NUCLEOTIDE SEQUENCE [LARGE SCALE GENOMIC DNA]</scope>
    <source>
        <strain evidence="2">CGMCC 1.18437</strain>
    </source>
</reference>
<accession>A0ABQ3JIJ1</accession>
<protein>
    <submittedName>
        <fullName evidence="1">Uncharacterized protein</fullName>
    </submittedName>
</protein>
<keyword evidence="2" id="KW-1185">Reference proteome</keyword>
<organism evidence="1 2">
    <name type="scientific">Deinococcus metalli</name>
    <dbReference type="NCBI Taxonomy" id="1141878"/>
    <lineage>
        <taxon>Bacteria</taxon>
        <taxon>Thermotogati</taxon>
        <taxon>Deinococcota</taxon>
        <taxon>Deinococci</taxon>
        <taxon>Deinococcales</taxon>
        <taxon>Deinococcaceae</taxon>
        <taxon>Deinococcus</taxon>
    </lineage>
</organism>
<evidence type="ECO:0000313" key="2">
    <source>
        <dbReference type="Proteomes" id="UP000619376"/>
    </source>
</evidence>
<dbReference type="Proteomes" id="UP000619376">
    <property type="component" value="Unassembled WGS sequence"/>
</dbReference>
<sequence length="135" mass="15736">MQINWPSHSEDAETLYVMLTHRIASAFVVGREFGCDPITITEMYLNGEQWQVLAAEFRIRLWYHVERIGLGNFDAVTAIRARFILSLLPREKPSEHDLRFEWLMTFAEHSGVPLPSFERVVKQVITEYAETHISE</sequence>